<feature type="compositionally biased region" description="Basic and acidic residues" evidence="1">
    <location>
        <begin position="65"/>
        <end position="75"/>
    </location>
</feature>
<feature type="compositionally biased region" description="Basic and acidic residues" evidence="1">
    <location>
        <begin position="7"/>
        <end position="16"/>
    </location>
</feature>
<dbReference type="AlphaFoldDB" id="A0AAD4LES4"/>
<evidence type="ECO:0000313" key="3">
    <source>
        <dbReference type="Proteomes" id="UP001201163"/>
    </source>
</evidence>
<reference evidence="2" key="1">
    <citation type="submission" date="2022-01" db="EMBL/GenBank/DDBJ databases">
        <title>Comparative genomics reveals a dynamic genome evolution in the ectomycorrhizal milk-cap (Lactarius) mushrooms.</title>
        <authorList>
            <consortium name="DOE Joint Genome Institute"/>
            <person name="Lebreton A."/>
            <person name="Tang N."/>
            <person name="Kuo A."/>
            <person name="LaButti K."/>
            <person name="Drula E."/>
            <person name="Barry K."/>
            <person name="Clum A."/>
            <person name="Lipzen A."/>
            <person name="Mousain D."/>
            <person name="Ng V."/>
            <person name="Wang R."/>
            <person name="Wang X."/>
            <person name="Dai Y."/>
            <person name="Henrissat B."/>
            <person name="Grigoriev I.V."/>
            <person name="Guerin-Laguette A."/>
            <person name="Yu F."/>
            <person name="Martin F.M."/>
        </authorList>
    </citation>
    <scope>NUCLEOTIDE SEQUENCE</scope>
    <source>
        <strain evidence="2">QP</strain>
    </source>
</reference>
<keyword evidence="3" id="KW-1185">Reference proteome</keyword>
<organism evidence="2 3">
    <name type="scientific">Lactarius akahatsu</name>
    <dbReference type="NCBI Taxonomy" id="416441"/>
    <lineage>
        <taxon>Eukaryota</taxon>
        <taxon>Fungi</taxon>
        <taxon>Dikarya</taxon>
        <taxon>Basidiomycota</taxon>
        <taxon>Agaricomycotina</taxon>
        <taxon>Agaricomycetes</taxon>
        <taxon>Russulales</taxon>
        <taxon>Russulaceae</taxon>
        <taxon>Lactarius</taxon>
    </lineage>
</organism>
<accession>A0AAD4LES4</accession>
<evidence type="ECO:0000313" key="2">
    <source>
        <dbReference type="EMBL" id="KAH8984435.1"/>
    </source>
</evidence>
<protein>
    <submittedName>
        <fullName evidence="2">Uncharacterized protein</fullName>
    </submittedName>
</protein>
<proteinExistence type="predicted"/>
<comment type="caution">
    <text evidence="2">The sequence shown here is derived from an EMBL/GenBank/DDBJ whole genome shotgun (WGS) entry which is preliminary data.</text>
</comment>
<name>A0AAD4LES4_9AGAM</name>
<feature type="region of interest" description="Disordered" evidence="1">
    <location>
        <begin position="65"/>
        <end position="94"/>
    </location>
</feature>
<feature type="region of interest" description="Disordered" evidence="1">
    <location>
        <begin position="1"/>
        <end position="36"/>
    </location>
</feature>
<dbReference type="EMBL" id="JAKELL010000076">
    <property type="protein sequence ID" value="KAH8984435.1"/>
    <property type="molecule type" value="Genomic_DNA"/>
</dbReference>
<feature type="non-terminal residue" evidence="2">
    <location>
        <position position="1"/>
    </location>
</feature>
<dbReference type="Proteomes" id="UP001201163">
    <property type="component" value="Unassembled WGS sequence"/>
</dbReference>
<sequence>MSGAAHPTHELHRGDVPYEAPFVRSASPNDSLTTAYGADETSLSDVELSEDLFSAKVLGELRIHEKREEEERAETRPLLMPRPRRGAASNGDEKVMFDQVMRSLRWHVEQLEDQDTIETALQRRTKAVPETGQSASEIDMIMENMMEPQGRPPSSS</sequence>
<gene>
    <name evidence="2" type="ORF">EDB92DRAFT_1758667</name>
</gene>
<evidence type="ECO:0000256" key="1">
    <source>
        <dbReference type="SAM" id="MobiDB-lite"/>
    </source>
</evidence>